<reference evidence="1" key="2">
    <citation type="submission" date="2020-11" db="EMBL/GenBank/DDBJ databases">
        <authorList>
            <person name="McCartney M.A."/>
            <person name="Auch B."/>
            <person name="Kono T."/>
            <person name="Mallez S."/>
            <person name="Becker A."/>
            <person name="Gohl D.M."/>
            <person name="Silverstein K.A.T."/>
            <person name="Koren S."/>
            <person name="Bechman K.B."/>
            <person name="Herman A."/>
            <person name="Abrahante J.E."/>
            <person name="Garbe J."/>
        </authorList>
    </citation>
    <scope>NUCLEOTIDE SEQUENCE</scope>
    <source>
        <strain evidence="1">Duluth1</strain>
        <tissue evidence="1">Whole animal</tissue>
    </source>
</reference>
<comment type="caution">
    <text evidence="1">The sequence shown here is derived from an EMBL/GenBank/DDBJ whole genome shotgun (WGS) entry which is preliminary data.</text>
</comment>
<gene>
    <name evidence="1" type="ORF">DPMN_050498</name>
</gene>
<evidence type="ECO:0000313" key="1">
    <source>
        <dbReference type="EMBL" id="KAH3724675.1"/>
    </source>
</evidence>
<accession>A0A9D4HN45</accession>
<reference evidence="1" key="1">
    <citation type="journal article" date="2019" name="bioRxiv">
        <title>The Genome of the Zebra Mussel, Dreissena polymorpha: A Resource for Invasive Species Research.</title>
        <authorList>
            <person name="McCartney M.A."/>
            <person name="Auch B."/>
            <person name="Kono T."/>
            <person name="Mallez S."/>
            <person name="Zhang Y."/>
            <person name="Obille A."/>
            <person name="Becker A."/>
            <person name="Abrahante J.E."/>
            <person name="Garbe J."/>
            <person name="Badalamenti J.P."/>
            <person name="Herman A."/>
            <person name="Mangelson H."/>
            <person name="Liachko I."/>
            <person name="Sullivan S."/>
            <person name="Sone E.D."/>
            <person name="Koren S."/>
            <person name="Silverstein K.A.T."/>
            <person name="Beckman K.B."/>
            <person name="Gohl D.M."/>
        </authorList>
    </citation>
    <scope>NUCLEOTIDE SEQUENCE</scope>
    <source>
        <strain evidence="1">Duluth1</strain>
        <tissue evidence="1">Whole animal</tissue>
    </source>
</reference>
<evidence type="ECO:0000313" key="2">
    <source>
        <dbReference type="Proteomes" id="UP000828390"/>
    </source>
</evidence>
<name>A0A9D4HN45_DREPO</name>
<protein>
    <submittedName>
        <fullName evidence="1">Uncharacterized protein</fullName>
    </submittedName>
</protein>
<organism evidence="1 2">
    <name type="scientific">Dreissena polymorpha</name>
    <name type="common">Zebra mussel</name>
    <name type="synonym">Mytilus polymorpha</name>
    <dbReference type="NCBI Taxonomy" id="45954"/>
    <lineage>
        <taxon>Eukaryota</taxon>
        <taxon>Metazoa</taxon>
        <taxon>Spiralia</taxon>
        <taxon>Lophotrochozoa</taxon>
        <taxon>Mollusca</taxon>
        <taxon>Bivalvia</taxon>
        <taxon>Autobranchia</taxon>
        <taxon>Heteroconchia</taxon>
        <taxon>Euheterodonta</taxon>
        <taxon>Imparidentia</taxon>
        <taxon>Neoheterodontei</taxon>
        <taxon>Myida</taxon>
        <taxon>Dreissenoidea</taxon>
        <taxon>Dreissenidae</taxon>
        <taxon>Dreissena</taxon>
    </lineage>
</organism>
<dbReference type="EMBL" id="JAIWYP010000012">
    <property type="protein sequence ID" value="KAH3724675.1"/>
    <property type="molecule type" value="Genomic_DNA"/>
</dbReference>
<sequence>MPILLPTTSTTHQITSTDASYLATTTITRSTISATSVSGCIDLNVSQHWDIIGPNIQHIKVLPSPDHALVYCQPGFRAFLANKHAYADHFQITCSDGAWKSHSVCQNIDAVHLIG</sequence>
<keyword evidence="2" id="KW-1185">Reference proteome</keyword>
<dbReference type="Proteomes" id="UP000828390">
    <property type="component" value="Unassembled WGS sequence"/>
</dbReference>
<dbReference type="AlphaFoldDB" id="A0A9D4HN45"/>
<proteinExistence type="predicted"/>